<dbReference type="Proteomes" id="UP001153620">
    <property type="component" value="Chromosome 1"/>
</dbReference>
<organism evidence="2 3">
    <name type="scientific">Chironomus riparius</name>
    <dbReference type="NCBI Taxonomy" id="315576"/>
    <lineage>
        <taxon>Eukaryota</taxon>
        <taxon>Metazoa</taxon>
        <taxon>Ecdysozoa</taxon>
        <taxon>Arthropoda</taxon>
        <taxon>Hexapoda</taxon>
        <taxon>Insecta</taxon>
        <taxon>Pterygota</taxon>
        <taxon>Neoptera</taxon>
        <taxon>Endopterygota</taxon>
        <taxon>Diptera</taxon>
        <taxon>Nematocera</taxon>
        <taxon>Chironomoidea</taxon>
        <taxon>Chironomidae</taxon>
        <taxon>Chironominae</taxon>
        <taxon>Chironomus</taxon>
    </lineage>
</organism>
<evidence type="ECO:0000259" key="1">
    <source>
        <dbReference type="Pfam" id="PF02931"/>
    </source>
</evidence>
<evidence type="ECO:0000313" key="2">
    <source>
        <dbReference type="EMBL" id="CAG9798516.1"/>
    </source>
</evidence>
<reference evidence="2" key="1">
    <citation type="submission" date="2022-01" db="EMBL/GenBank/DDBJ databases">
        <authorList>
            <person name="King R."/>
        </authorList>
    </citation>
    <scope>NUCLEOTIDE SEQUENCE</scope>
</reference>
<dbReference type="EMBL" id="OU895877">
    <property type="protein sequence ID" value="CAG9798516.1"/>
    <property type="molecule type" value="Genomic_DNA"/>
</dbReference>
<name>A0A9N9WK38_9DIPT</name>
<dbReference type="Pfam" id="PF02931">
    <property type="entry name" value="Neur_chan_LBD"/>
    <property type="match status" value="1"/>
</dbReference>
<dbReference type="Gene3D" id="2.70.170.10">
    <property type="entry name" value="Neurotransmitter-gated ion-channel ligand-binding domain"/>
    <property type="match status" value="1"/>
</dbReference>
<reference evidence="2" key="2">
    <citation type="submission" date="2022-10" db="EMBL/GenBank/DDBJ databases">
        <authorList>
            <consortium name="ENA_rothamsted_submissions"/>
            <consortium name="culmorum"/>
            <person name="King R."/>
        </authorList>
    </citation>
    <scope>NUCLEOTIDE SEQUENCE</scope>
</reference>
<gene>
    <name evidence="2" type="ORF">CHIRRI_LOCUS1498</name>
</gene>
<proteinExistence type="predicted"/>
<dbReference type="AlphaFoldDB" id="A0A9N9WK38"/>
<accession>A0A9N9WK38</accession>
<dbReference type="SUPFAM" id="SSF63712">
    <property type="entry name" value="Nicotinic receptor ligand binding domain-like"/>
    <property type="match status" value="1"/>
</dbReference>
<keyword evidence="3" id="KW-1185">Reference proteome</keyword>
<dbReference type="GO" id="GO:0005230">
    <property type="term" value="F:extracellular ligand-gated monoatomic ion channel activity"/>
    <property type="evidence" value="ECO:0007669"/>
    <property type="project" value="InterPro"/>
</dbReference>
<dbReference type="OrthoDB" id="3176171at2759"/>
<evidence type="ECO:0000313" key="3">
    <source>
        <dbReference type="Proteomes" id="UP001153620"/>
    </source>
</evidence>
<sequence length="101" mass="11706">MPVDVYVRSYIFYIQNLDTHNLQYTLQMRFQIRYNDQRLVFNNVGSVSTEVILGEEELKQSLWIPHVFFVNEKSSGTLGTQKQDVITAVHSDGTVIILINK</sequence>
<dbReference type="InterPro" id="IPR036734">
    <property type="entry name" value="Neur_chan_lig-bd_sf"/>
</dbReference>
<dbReference type="InterPro" id="IPR006202">
    <property type="entry name" value="Neur_chan_lig-bd"/>
</dbReference>
<feature type="domain" description="Neurotransmitter-gated ion-channel ligand-binding" evidence="1">
    <location>
        <begin position="2"/>
        <end position="98"/>
    </location>
</feature>
<protein>
    <recommendedName>
        <fullName evidence="1">Neurotransmitter-gated ion-channel ligand-binding domain-containing protein</fullName>
    </recommendedName>
</protein>
<dbReference type="GO" id="GO:0016020">
    <property type="term" value="C:membrane"/>
    <property type="evidence" value="ECO:0007669"/>
    <property type="project" value="InterPro"/>
</dbReference>